<gene>
    <name evidence="2" type="ORF">g.27450</name>
</gene>
<evidence type="ECO:0000313" key="2">
    <source>
        <dbReference type="EMBL" id="JAS60484.1"/>
    </source>
</evidence>
<feature type="non-terminal residue" evidence="2">
    <location>
        <position position="1"/>
    </location>
</feature>
<dbReference type="AlphaFoldDB" id="A0A1B6GDH3"/>
<accession>A0A1B6GDH3</accession>
<evidence type="ECO:0000256" key="1">
    <source>
        <dbReference type="SAM" id="MobiDB-lite"/>
    </source>
</evidence>
<feature type="non-terminal residue" evidence="2">
    <location>
        <position position="229"/>
    </location>
</feature>
<proteinExistence type="predicted"/>
<organism evidence="2">
    <name type="scientific">Cuerna arida</name>
    <dbReference type="NCBI Taxonomy" id="1464854"/>
    <lineage>
        <taxon>Eukaryota</taxon>
        <taxon>Metazoa</taxon>
        <taxon>Ecdysozoa</taxon>
        <taxon>Arthropoda</taxon>
        <taxon>Hexapoda</taxon>
        <taxon>Insecta</taxon>
        <taxon>Pterygota</taxon>
        <taxon>Neoptera</taxon>
        <taxon>Paraneoptera</taxon>
        <taxon>Hemiptera</taxon>
        <taxon>Auchenorrhyncha</taxon>
        <taxon>Membracoidea</taxon>
        <taxon>Cicadellidae</taxon>
        <taxon>Cicadellinae</taxon>
        <taxon>Proconiini</taxon>
        <taxon>Cuerna</taxon>
    </lineage>
</organism>
<reference evidence="2" key="1">
    <citation type="submission" date="2015-11" db="EMBL/GenBank/DDBJ databases">
        <title>De novo transcriptome assembly of four potential Pierce s Disease insect vectors from Arizona vineyards.</title>
        <authorList>
            <person name="Tassone E.E."/>
        </authorList>
    </citation>
    <scope>NUCLEOTIDE SEQUENCE</scope>
</reference>
<feature type="region of interest" description="Disordered" evidence="1">
    <location>
        <begin position="80"/>
        <end position="108"/>
    </location>
</feature>
<protein>
    <submittedName>
        <fullName evidence="2">Uncharacterized protein</fullName>
    </submittedName>
</protein>
<dbReference type="EMBL" id="GECZ01009285">
    <property type="protein sequence ID" value="JAS60484.1"/>
    <property type="molecule type" value="Transcribed_RNA"/>
</dbReference>
<name>A0A1B6GDH3_9HEMI</name>
<sequence length="229" mass="24147">ARPRPHSPFCPTCPPASCPSRVCPRTRPMASERSPFSDLSGICPLPSSPCLEDEMNRTYTAGRADETFTVGDSCPGEIFEGAFPSQERSPVGGSCPPPAGPSRARPRPHSPFCPTCPPASCPSRVCPRTSPMAAERSPFSDLSGICPLPSSPVGSPVCPIDSTPRKPELEINKRPCRLFDGSGTSECEDDGSWSTGDESRLGAALNTTYTAGQARGTYVMDNSCPPGIT</sequence>